<dbReference type="SUPFAM" id="SSF50969">
    <property type="entry name" value="YVTN repeat-like/Quinoprotein amine dehydrogenase"/>
    <property type="match status" value="1"/>
</dbReference>
<feature type="signal peptide" evidence="1">
    <location>
        <begin position="1"/>
        <end position="22"/>
    </location>
</feature>
<feature type="chain" id="PRO_5046376506" description="Phytase-like domain-containing protein" evidence="1">
    <location>
        <begin position="23"/>
        <end position="339"/>
    </location>
</feature>
<reference evidence="2 3" key="1">
    <citation type="submission" date="2024-05" db="EMBL/GenBank/DDBJ databases">
        <authorList>
            <consortium name="Candidatus Magnetaquicoccaceae bacterium FCR-1 genome sequencing consortium"/>
            <person name="Shimoshige H."/>
            <person name="Shimamura S."/>
            <person name="Taoka A."/>
            <person name="Kobayashi H."/>
            <person name="Maekawa T."/>
        </authorList>
    </citation>
    <scope>NUCLEOTIDE SEQUENCE [LARGE SCALE GENOMIC DNA]</scope>
    <source>
        <strain evidence="2 3">FCR-1</strain>
    </source>
</reference>
<evidence type="ECO:0000313" key="3">
    <source>
        <dbReference type="Proteomes" id="UP001628193"/>
    </source>
</evidence>
<keyword evidence="3" id="KW-1185">Reference proteome</keyword>
<evidence type="ECO:0008006" key="4">
    <source>
        <dbReference type="Google" id="ProtNLM"/>
    </source>
</evidence>
<evidence type="ECO:0000256" key="1">
    <source>
        <dbReference type="SAM" id="SignalP"/>
    </source>
</evidence>
<protein>
    <recommendedName>
        <fullName evidence="4">Phytase-like domain-containing protein</fullName>
    </recommendedName>
</protein>
<keyword evidence="1" id="KW-0732">Signal</keyword>
<comment type="caution">
    <text evidence="2">The sequence shown here is derived from an EMBL/GenBank/DDBJ whole genome shotgun (WGS) entry which is preliminary data.</text>
</comment>
<dbReference type="InterPro" id="IPR011044">
    <property type="entry name" value="Quino_amine_DH_bsu"/>
</dbReference>
<organism evidence="2 3">
    <name type="scientific">Candidatus Magnetaquiglobus chichijimensis</name>
    <dbReference type="NCBI Taxonomy" id="3141448"/>
    <lineage>
        <taxon>Bacteria</taxon>
        <taxon>Pseudomonadati</taxon>
        <taxon>Pseudomonadota</taxon>
        <taxon>Magnetococcia</taxon>
        <taxon>Magnetococcales</taxon>
        <taxon>Candidatus Magnetaquicoccaceae</taxon>
        <taxon>Candidatus Magnetaquiglobus</taxon>
    </lineage>
</organism>
<accession>A0ABQ0C7X6</accession>
<proteinExistence type="predicted"/>
<dbReference type="EMBL" id="BAAFGK010000004">
    <property type="protein sequence ID" value="GAB0056988.1"/>
    <property type="molecule type" value="Genomic_DNA"/>
</dbReference>
<dbReference type="RefSeq" id="WP_420904700.1">
    <property type="nucleotide sequence ID" value="NZ_BAAFGK010000004.1"/>
</dbReference>
<dbReference type="Proteomes" id="UP001628193">
    <property type="component" value="Unassembled WGS sequence"/>
</dbReference>
<evidence type="ECO:0000313" key="2">
    <source>
        <dbReference type="EMBL" id="GAB0056988.1"/>
    </source>
</evidence>
<sequence>MRNPSLLTTLMLLTVLATPACADSLKCPDNIKKLPRLVADQGVVEPSGVAWDPGSQWAIGVSDESSPHALFAFDPKAIRPDNTIRALPLLTPAQVKQFNPDDLEGITRLPGGEFVATASLGLHKGKPRDTLLRFALKPNGAQAPGIDTPRKISPAGGLNGWLTTTANPPWDKKISALDGETGINVEGLATSREGLLVFGFRNPELAGKPVVLVAREEANGALSVVQWRKLKLQARFQEGGILGIGKEPLGVRDMALIPGAGGNAWLVLLGASGSGSDLPFQLGIWNDDQDEIRFVGTLPLGFRAEGITVLDRNQDTLRLLLVSDKKGLVMTCEAVIKNR</sequence>
<name>A0ABQ0C7X6_9PROT</name>
<reference evidence="2 3" key="2">
    <citation type="submission" date="2024-09" db="EMBL/GenBank/DDBJ databases">
        <title>Draft genome sequence of Candidatus Magnetaquicoccaceae bacterium FCR-1.</title>
        <authorList>
            <person name="Shimoshige H."/>
            <person name="Shimamura S."/>
            <person name="Taoka A."/>
            <person name="Kobayashi H."/>
            <person name="Maekawa T."/>
        </authorList>
    </citation>
    <scope>NUCLEOTIDE SEQUENCE [LARGE SCALE GENOMIC DNA]</scope>
    <source>
        <strain evidence="2 3">FCR-1</strain>
    </source>
</reference>
<gene>
    <name evidence="2" type="ORF">SIID45300_01306</name>
</gene>